<keyword evidence="1" id="KW-0812">Transmembrane</keyword>
<dbReference type="Pfam" id="PF13807">
    <property type="entry name" value="GNVR"/>
    <property type="match status" value="1"/>
</dbReference>
<dbReference type="PANTHER" id="PTHR32309">
    <property type="entry name" value="TYROSINE-PROTEIN KINASE"/>
    <property type="match status" value="1"/>
</dbReference>
<name>A0ABU1BI35_PSEHA</name>
<accession>A0ABU1BI35</accession>
<gene>
    <name evidence="3" type="ORF">RC083_21510</name>
</gene>
<keyword evidence="4" id="KW-1185">Reference proteome</keyword>
<sequence length="183" mass="21275">MGYKKNILTYNKNLYDESNDNWVRVVELPRKAKPSMQEAYKEFIQIVSTNNDIDTGMVKISIEHISPYIAKQWLSWLVEDINKEMKNRDVTEAIRSTEFLTSQLSQTTITDIQSVLYKLIEEQAKTIMFANVRDEYVFKTIDPALIPEEKSRPKRPLIVILGTMLGGLIGVMVILIRHFYRSN</sequence>
<dbReference type="PANTHER" id="PTHR32309:SF13">
    <property type="entry name" value="FERRIC ENTEROBACTIN TRANSPORT PROTEIN FEPE"/>
    <property type="match status" value="1"/>
</dbReference>
<proteinExistence type="predicted"/>
<protein>
    <submittedName>
        <fullName evidence="3">GNVR domain-containing protein</fullName>
    </submittedName>
</protein>
<reference evidence="3 4" key="1">
    <citation type="submission" date="2023-08" db="EMBL/GenBank/DDBJ databases">
        <title>Pseudoalteromonas haloplanktis LL1 genome.</title>
        <authorList>
            <person name="Wu S."/>
        </authorList>
    </citation>
    <scope>NUCLEOTIDE SEQUENCE [LARGE SCALE GENOMIC DNA]</scope>
    <source>
        <strain evidence="3 4">LL1</strain>
    </source>
</reference>
<evidence type="ECO:0000313" key="4">
    <source>
        <dbReference type="Proteomes" id="UP001226574"/>
    </source>
</evidence>
<keyword evidence="1" id="KW-0472">Membrane</keyword>
<dbReference type="EMBL" id="JAVIFY010000033">
    <property type="protein sequence ID" value="MDQ9094144.1"/>
    <property type="molecule type" value="Genomic_DNA"/>
</dbReference>
<feature type="domain" description="Tyrosine-protein kinase G-rich" evidence="2">
    <location>
        <begin position="139"/>
        <end position="178"/>
    </location>
</feature>
<evidence type="ECO:0000259" key="2">
    <source>
        <dbReference type="Pfam" id="PF13807"/>
    </source>
</evidence>
<evidence type="ECO:0000313" key="3">
    <source>
        <dbReference type="EMBL" id="MDQ9094144.1"/>
    </source>
</evidence>
<dbReference type="InterPro" id="IPR050445">
    <property type="entry name" value="Bact_polysacc_biosynth/exp"/>
</dbReference>
<dbReference type="InterPro" id="IPR032807">
    <property type="entry name" value="GNVR"/>
</dbReference>
<dbReference type="Proteomes" id="UP001226574">
    <property type="component" value="Unassembled WGS sequence"/>
</dbReference>
<organism evidence="3 4">
    <name type="scientific">Pseudoalteromonas haloplanktis</name>
    <name type="common">Alteromonas haloplanktis</name>
    <dbReference type="NCBI Taxonomy" id="228"/>
    <lineage>
        <taxon>Bacteria</taxon>
        <taxon>Pseudomonadati</taxon>
        <taxon>Pseudomonadota</taxon>
        <taxon>Gammaproteobacteria</taxon>
        <taxon>Alteromonadales</taxon>
        <taxon>Pseudoalteromonadaceae</taxon>
        <taxon>Pseudoalteromonas</taxon>
    </lineage>
</organism>
<feature type="transmembrane region" description="Helical" evidence="1">
    <location>
        <begin position="157"/>
        <end position="180"/>
    </location>
</feature>
<evidence type="ECO:0000256" key="1">
    <source>
        <dbReference type="SAM" id="Phobius"/>
    </source>
</evidence>
<keyword evidence="1" id="KW-1133">Transmembrane helix</keyword>
<comment type="caution">
    <text evidence="3">The sequence shown here is derived from an EMBL/GenBank/DDBJ whole genome shotgun (WGS) entry which is preliminary data.</text>
</comment>
<dbReference type="RefSeq" id="WP_309039861.1">
    <property type="nucleotide sequence ID" value="NZ_JAVIFY010000033.1"/>
</dbReference>